<evidence type="ECO:0000313" key="3">
    <source>
        <dbReference type="Proteomes" id="UP001529510"/>
    </source>
</evidence>
<gene>
    <name evidence="2" type="ORF">M9458_007112</name>
</gene>
<keyword evidence="3" id="KW-1185">Reference proteome</keyword>
<dbReference type="CDD" id="cd06768">
    <property type="entry name" value="PDZ_NHERF-like"/>
    <property type="match status" value="1"/>
</dbReference>
<proteinExistence type="predicted"/>
<dbReference type="InterPro" id="IPR051067">
    <property type="entry name" value="NHER"/>
</dbReference>
<keyword evidence="1" id="KW-0677">Repeat</keyword>
<dbReference type="EMBL" id="JAMKFB020000003">
    <property type="protein sequence ID" value="KAL0198572.1"/>
    <property type="molecule type" value="Genomic_DNA"/>
</dbReference>
<name>A0ABD0RJ60_CIRMR</name>
<dbReference type="Gene3D" id="2.30.42.10">
    <property type="match status" value="1"/>
</dbReference>
<feature type="non-terminal residue" evidence="2">
    <location>
        <position position="1"/>
    </location>
</feature>
<dbReference type="Proteomes" id="UP001529510">
    <property type="component" value="Unassembled WGS sequence"/>
</dbReference>
<comment type="caution">
    <text evidence="2">The sequence shown here is derived from an EMBL/GenBank/DDBJ whole genome shotgun (WGS) entry which is preliminary data.</text>
</comment>
<evidence type="ECO:0000313" key="2">
    <source>
        <dbReference type="EMBL" id="KAL0198572.1"/>
    </source>
</evidence>
<dbReference type="InterPro" id="IPR036034">
    <property type="entry name" value="PDZ_sf"/>
</dbReference>
<protein>
    <recommendedName>
        <fullName evidence="4">PDZ domain-containing protein</fullName>
    </recommendedName>
</protein>
<dbReference type="PANTHER" id="PTHR14191:SF7">
    <property type="entry name" value="NA(+)_H(+) EXCHANGE REGULATORY COFACTOR NHE-RF1"/>
    <property type="match status" value="1"/>
</dbReference>
<feature type="non-terminal residue" evidence="2">
    <location>
        <position position="54"/>
    </location>
</feature>
<evidence type="ECO:0000256" key="1">
    <source>
        <dbReference type="ARBA" id="ARBA00022737"/>
    </source>
</evidence>
<dbReference type="PANTHER" id="PTHR14191">
    <property type="entry name" value="PDZ DOMAIN CONTAINING PROTEIN"/>
    <property type="match status" value="1"/>
</dbReference>
<reference evidence="2 3" key="1">
    <citation type="submission" date="2024-05" db="EMBL/GenBank/DDBJ databases">
        <title>Genome sequencing and assembly of Indian major carp, Cirrhinus mrigala (Hamilton, 1822).</title>
        <authorList>
            <person name="Mohindra V."/>
            <person name="Chowdhury L.M."/>
            <person name="Lal K."/>
            <person name="Jena J.K."/>
        </authorList>
    </citation>
    <scope>NUCLEOTIDE SEQUENCE [LARGE SCALE GENOMIC DNA]</scope>
    <source>
        <strain evidence="2">CM1030</strain>
        <tissue evidence="2">Blood</tissue>
    </source>
</reference>
<dbReference type="SUPFAM" id="SSF50156">
    <property type="entry name" value="PDZ domain-like"/>
    <property type="match status" value="1"/>
</dbReference>
<dbReference type="AlphaFoldDB" id="A0ABD0RJ60"/>
<organism evidence="2 3">
    <name type="scientific">Cirrhinus mrigala</name>
    <name type="common">Mrigala</name>
    <dbReference type="NCBI Taxonomy" id="683832"/>
    <lineage>
        <taxon>Eukaryota</taxon>
        <taxon>Metazoa</taxon>
        <taxon>Chordata</taxon>
        <taxon>Craniata</taxon>
        <taxon>Vertebrata</taxon>
        <taxon>Euteleostomi</taxon>
        <taxon>Actinopterygii</taxon>
        <taxon>Neopterygii</taxon>
        <taxon>Teleostei</taxon>
        <taxon>Ostariophysi</taxon>
        <taxon>Cypriniformes</taxon>
        <taxon>Cyprinidae</taxon>
        <taxon>Labeoninae</taxon>
        <taxon>Labeonini</taxon>
        <taxon>Cirrhinus</taxon>
    </lineage>
</organism>
<evidence type="ECO:0008006" key="4">
    <source>
        <dbReference type="Google" id="ProtNLM"/>
    </source>
</evidence>
<accession>A0ABD0RJ60</accession>
<sequence>DLKLQLRPRLCVIKKGPNGFGFNLHSEKTRPGQYIRAIDDDSPAQRSGLRPKDR</sequence>